<dbReference type="SMART" id="SM00421">
    <property type="entry name" value="HTH_LUXR"/>
    <property type="match status" value="1"/>
</dbReference>
<sequence length="242" mass="26810">MDYSAVQSCEGAMTSFLIIDDHPLFREALGNAVRLALPEARIFEAMSIEDALRVLMAEQGEGIDLALLDLLLPDATGFSGFLRLREAYPRLPVAIVSSDEDQRVVREALELGAAGYLPKSMSKRELAQSIEGVLKGSVSVPKDFVAAPQRRRAEASKALEVKLRELTPQQLRVLDLLRRGYPNRQIAQELQLAESTVKAHITEILRKLGLFSRNKAIIEVGKVDLPDPKGRPYARADRGRPQ</sequence>
<proteinExistence type="predicted"/>
<dbReference type="PROSITE" id="PS50043">
    <property type="entry name" value="HTH_LUXR_2"/>
    <property type="match status" value="1"/>
</dbReference>
<dbReference type="PROSITE" id="PS50110">
    <property type="entry name" value="RESPONSE_REGULATORY"/>
    <property type="match status" value="1"/>
</dbReference>
<dbReference type="SMART" id="SM00448">
    <property type="entry name" value="REC"/>
    <property type="match status" value="1"/>
</dbReference>
<dbReference type="InterPro" id="IPR001789">
    <property type="entry name" value="Sig_transdc_resp-reg_receiver"/>
</dbReference>
<evidence type="ECO:0000313" key="6">
    <source>
        <dbReference type="Proteomes" id="UP000246085"/>
    </source>
</evidence>
<dbReference type="Pfam" id="PF00072">
    <property type="entry name" value="Response_reg"/>
    <property type="match status" value="1"/>
</dbReference>
<dbReference type="GO" id="GO:0003677">
    <property type="term" value="F:DNA binding"/>
    <property type="evidence" value="ECO:0007669"/>
    <property type="project" value="UniProtKB-KW"/>
</dbReference>
<dbReference type="SUPFAM" id="SSF52172">
    <property type="entry name" value="CheY-like"/>
    <property type="match status" value="1"/>
</dbReference>
<dbReference type="Gene3D" id="3.40.50.2300">
    <property type="match status" value="1"/>
</dbReference>
<evidence type="ECO:0000256" key="1">
    <source>
        <dbReference type="ARBA" id="ARBA00022553"/>
    </source>
</evidence>
<dbReference type="Gene3D" id="1.10.10.10">
    <property type="entry name" value="Winged helix-like DNA-binding domain superfamily/Winged helix DNA-binding domain"/>
    <property type="match status" value="1"/>
</dbReference>
<dbReference type="GO" id="GO:0000160">
    <property type="term" value="P:phosphorelay signal transduction system"/>
    <property type="evidence" value="ECO:0007669"/>
    <property type="project" value="InterPro"/>
</dbReference>
<dbReference type="PANTHER" id="PTHR45566">
    <property type="entry name" value="HTH-TYPE TRANSCRIPTIONAL REGULATOR YHJB-RELATED"/>
    <property type="match status" value="1"/>
</dbReference>
<dbReference type="InterPro" id="IPR051015">
    <property type="entry name" value="EvgA-like"/>
</dbReference>
<feature type="domain" description="Response regulatory" evidence="4">
    <location>
        <begin position="15"/>
        <end position="134"/>
    </location>
</feature>
<dbReference type="InterPro" id="IPR058245">
    <property type="entry name" value="NreC/VraR/RcsB-like_REC"/>
</dbReference>
<accession>A0A2U3PRA0</accession>
<dbReference type="EMBL" id="LS398110">
    <property type="protein sequence ID" value="SPP91669.1"/>
    <property type="molecule type" value="Genomic_DNA"/>
</dbReference>
<dbReference type="Pfam" id="PF00196">
    <property type="entry name" value="GerE"/>
    <property type="match status" value="1"/>
</dbReference>
<name>A0A2U3PRA0_9BRAD</name>
<dbReference type="CDD" id="cd06170">
    <property type="entry name" value="LuxR_C_like"/>
    <property type="match status" value="1"/>
</dbReference>
<keyword evidence="1 2" id="KW-0597">Phosphoprotein</keyword>
<reference evidence="5 6" key="1">
    <citation type="submission" date="2018-03" db="EMBL/GenBank/DDBJ databases">
        <authorList>
            <person name="Gully D."/>
        </authorList>
    </citation>
    <scope>NUCLEOTIDE SEQUENCE [LARGE SCALE GENOMIC DNA]</scope>
    <source>
        <strain evidence="5">ORS3257</strain>
    </source>
</reference>
<evidence type="ECO:0000313" key="5">
    <source>
        <dbReference type="EMBL" id="SPP91669.1"/>
    </source>
</evidence>
<dbReference type="AlphaFoldDB" id="A0A2U3PRA0"/>
<dbReference type="InterPro" id="IPR000792">
    <property type="entry name" value="Tscrpt_reg_LuxR_C"/>
</dbReference>
<dbReference type="InterPro" id="IPR011006">
    <property type="entry name" value="CheY-like_superfamily"/>
</dbReference>
<feature type="domain" description="HTH luxR-type" evidence="3">
    <location>
        <begin position="159"/>
        <end position="224"/>
    </location>
</feature>
<dbReference type="PANTHER" id="PTHR45566:SF1">
    <property type="entry name" value="HTH-TYPE TRANSCRIPTIONAL REGULATOR YHJB-RELATED"/>
    <property type="match status" value="1"/>
</dbReference>
<keyword evidence="5" id="KW-0238">DNA-binding</keyword>
<protein>
    <submittedName>
        <fullName evidence="5">Response regulator containing a CheY-like receiver domain and an HTH DNA-binding domain</fullName>
    </submittedName>
</protein>
<dbReference type="InterPro" id="IPR036388">
    <property type="entry name" value="WH-like_DNA-bd_sf"/>
</dbReference>
<dbReference type="PRINTS" id="PR00038">
    <property type="entry name" value="HTHLUXR"/>
</dbReference>
<evidence type="ECO:0000259" key="3">
    <source>
        <dbReference type="PROSITE" id="PS50043"/>
    </source>
</evidence>
<dbReference type="KEGG" id="bvz:BRAD3257_0503"/>
<dbReference type="GO" id="GO:0006355">
    <property type="term" value="P:regulation of DNA-templated transcription"/>
    <property type="evidence" value="ECO:0007669"/>
    <property type="project" value="InterPro"/>
</dbReference>
<dbReference type="CDD" id="cd17535">
    <property type="entry name" value="REC_NarL-like"/>
    <property type="match status" value="1"/>
</dbReference>
<evidence type="ECO:0000256" key="2">
    <source>
        <dbReference type="PROSITE-ProRule" id="PRU00169"/>
    </source>
</evidence>
<evidence type="ECO:0000259" key="4">
    <source>
        <dbReference type="PROSITE" id="PS50110"/>
    </source>
</evidence>
<gene>
    <name evidence="5" type="ORF">BRAD3257_0503</name>
</gene>
<feature type="modified residue" description="4-aspartylphosphate" evidence="2">
    <location>
        <position position="69"/>
    </location>
</feature>
<dbReference type="Proteomes" id="UP000246085">
    <property type="component" value="Chromosome BRAD3257"/>
</dbReference>
<organism evidence="5 6">
    <name type="scientific">Bradyrhizobium vignae</name>
    <dbReference type="NCBI Taxonomy" id="1549949"/>
    <lineage>
        <taxon>Bacteria</taxon>
        <taxon>Pseudomonadati</taxon>
        <taxon>Pseudomonadota</taxon>
        <taxon>Alphaproteobacteria</taxon>
        <taxon>Hyphomicrobiales</taxon>
        <taxon>Nitrobacteraceae</taxon>
        <taxon>Bradyrhizobium</taxon>
    </lineage>
</organism>